<proteinExistence type="predicted"/>
<gene>
    <name evidence="2" type="ORF">DSM112329_00401</name>
</gene>
<dbReference type="AlphaFoldDB" id="A0AAU7APQ6"/>
<dbReference type="EMBL" id="CP114014">
    <property type="protein sequence ID" value="XAY03582.1"/>
    <property type="molecule type" value="Genomic_DNA"/>
</dbReference>
<evidence type="ECO:0000313" key="2">
    <source>
        <dbReference type="EMBL" id="XAY03582.1"/>
    </source>
</evidence>
<evidence type="ECO:0000256" key="1">
    <source>
        <dbReference type="SAM" id="SignalP"/>
    </source>
</evidence>
<accession>A0AAU7APQ6</accession>
<feature type="chain" id="PRO_5043649715" description="Secreted protein" evidence="1">
    <location>
        <begin position="29"/>
        <end position="159"/>
    </location>
</feature>
<dbReference type="KEGG" id="parq:DSM112329_00401"/>
<evidence type="ECO:0008006" key="3">
    <source>
        <dbReference type="Google" id="ProtNLM"/>
    </source>
</evidence>
<organism evidence="2">
    <name type="scientific">Paraconexibacter sp. AEG42_29</name>
    <dbReference type="NCBI Taxonomy" id="2997339"/>
    <lineage>
        <taxon>Bacteria</taxon>
        <taxon>Bacillati</taxon>
        <taxon>Actinomycetota</taxon>
        <taxon>Thermoleophilia</taxon>
        <taxon>Solirubrobacterales</taxon>
        <taxon>Paraconexibacteraceae</taxon>
        <taxon>Paraconexibacter</taxon>
    </lineage>
</organism>
<reference evidence="2" key="1">
    <citation type="submission" date="2022-12" db="EMBL/GenBank/DDBJ databases">
        <title>Paraconexibacter alkalitolerans sp. nov. and Baekduia alba sp. nov., isolated from soil and emended description of the genera Paraconexibacter (Chun et al., 2020) and Baekduia (An et al., 2020).</title>
        <authorList>
            <person name="Vieira S."/>
            <person name="Huber K.J."/>
            <person name="Geppert A."/>
            <person name="Wolf J."/>
            <person name="Neumann-Schaal M."/>
            <person name="Muesken M."/>
            <person name="Overmann J."/>
        </authorList>
    </citation>
    <scope>NUCLEOTIDE SEQUENCE</scope>
    <source>
        <strain evidence="2">AEG42_29</strain>
    </source>
</reference>
<dbReference type="RefSeq" id="WP_354700138.1">
    <property type="nucleotide sequence ID" value="NZ_CP114014.1"/>
</dbReference>
<sequence>MQRTARRWTVAALATVIAMGAGGTAAHAAGEQSVVAEVTSGPFKLKVTANRAAGTRSNQSTGTFDAETKVGPLALMDLHGPVTCLDVRGNSVGLFYPIERSTPSLLSMVGAGIYIYLKTDGKGRATNVQFLPVPFASVPGCRPLPAFLPATGTATIQGS</sequence>
<name>A0AAU7APQ6_9ACTN</name>
<feature type="signal peptide" evidence="1">
    <location>
        <begin position="1"/>
        <end position="28"/>
    </location>
</feature>
<keyword evidence="1" id="KW-0732">Signal</keyword>
<protein>
    <recommendedName>
        <fullName evidence="3">Secreted protein</fullName>
    </recommendedName>
</protein>